<protein>
    <submittedName>
        <fullName evidence="1">Uncharacterized protein</fullName>
    </submittedName>
</protein>
<accession>A0AAV7XFK9</accession>
<evidence type="ECO:0000313" key="2">
    <source>
        <dbReference type="Proteomes" id="UP001075354"/>
    </source>
</evidence>
<reference evidence="1" key="1">
    <citation type="submission" date="2022-12" db="EMBL/GenBank/DDBJ databases">
        <title>Chromosome-level genome assembly of the bean flower thrips Megalurothrips usitatus.</title>
        <authorList>
            <person name="Ma L."/>
            <person name="Liu Q."/>
            <person name="Li H."/>
            <person name="Cai W."/>
        </authorList>
    </citation>
    <scope>NUCLEOTIDE SEQUENCE</scope>
    <source>
        <strain evidence="1">Cailab_2022a</strain>
    </source>
</reference>
<gene>
    <name evidence="1" type="ORF">ONE63_001553</name>
</gene>
<dbReference type="EMBL" id="JAPTSV010000010">
    <property type="protein sequence ID" value="KAJ1523719.1"/>
    <property type="molecule type" value="Genomic_DNA"/>
</dbReference>
<evidence type="ECO:0000313" key="1">
    <source>
        <dbReference type="EMBL" id="KAJ1523719.1"/>
    </source>
</evidence>
<keyword evidence="2" id="KW-1185">Reference proteome</keyword>
<organism evidence="1 2">
    <name type="scientific">Megalurothrips usitatus</name>
    <name type="common">bean blossom thrips</name>
    <dbReference type="NCBI Taxonomy" id="439358"/>
    <lineage>
        <taxon>Eukaryota</taxon>
        <taxon>Metazoa</taxon>
        <taxon>Ecdysozoa</taxon>
        <taxon>Arthropoda</taxon>
        <taxon>Hexapoda</taxon>
        <taxon>Insecta</taxon>
        <taxon>Pterygota</taxon>
        <taxon>Neoptera</taxon>
        <taxon>Paraneoptera</taxon>
        <taxon>Thysanoptera</taxon>
        <taxon>Terebrantia</taxon>
        <taxon>Thripoidea</taxon>
        <taxon>Thripidae</taxon>
        <taxon>Megalurothrips</taxon>
    </lineage>
</organism>
<dbReference type="AlphaFoldDB" id="A0AAV7XFK9"/>
<proteinExistence type="predicted"/>
<comment type="caution">
    <text evidence="1">The sequence shown here is derived from an EMBL/GenBank/DDBJ whole genome shotgun (WGS) entry which is preliminary data.</text>
</comment>
<dbReference type="Proteomes" id="UP001075354">
    <property type="component" value="Chromosome 10"/>
</dbReference>
<sequence>MDFIWVGALQNHPSSLHCGHLEWQPLECPKMQQAALRSERACVAVHGSPPAPSPLLDPQAAAVWLLGPIAAGHALELKSDKIVISRAKDVFFIIFATACSSDKESFHRMWKYEWSSGFRSGRTRPSGVSYAGVHHQPRLHCPWDAVHFPIFI</sequence>
<name>A0AAV7XFK9_9NEOP</name>